<keyword evidence="6 9" id="KW-0472">Membrane</keyword>
<evidence type="ECO:0000313" key="10">
    <source>
        <dbReference type="EMBL" id="UVB79120.1"/>
    </source>
</evidence>
<feature type="transmembrane region" description="Helical" evidence="9">
    <location>
        <begin position="279"/>
        <end position="296"/>
    </location>
</feature>
<dbReference type="PANTHER" id="PTHR21137:SF44">
    <property type="entry name" value="ODORANT RECEPTOR 13A-RELATED"/>
    <property type="match status" value="1"/>
</dbReference>
<evidence type="ECO:0000256" key="8">
    <source>
        <dbReference type="ARBA" id="ARBA00023224"/>
    </source>
</evidence>
<comment type="similarity">
    <text evidence="9">Belongs to the insect chemoreceptor superfamily. Heteromeric odorant receptor channel (TC 1.A.69) family.</text>
</comment>
<keyword evidence="4 9" id="KW-0552">Olfaction</keyword>
<feature type="transmembrane region" description="Helical" evidence="9">
    <location>
        <begin position="71"/>
        <end position="93"/>
    </location>
</feature>
<accession>A0A978W723</accession>
<protein>
    <recommendedName>
        <fullName evidence="9">Odorant receptor</fullName>
    </recommendedName>
</protein>
<comment type="caution">
    <text evidence="9">Lacks conserved residue(s) required for the propagation of feature annotation.</text>
</comment>
<dbReference type="GO" id="GO:0005886">
    <property type="term" value="C:plasma membrane"/>
    <property type="evidence" value="ECO:0007669"/>
    <property type="project" value="UniProtKB-SubCell"/>
</dbReference>
<evidence type="ECO:0000256" key="3">
    <source>
        <dbReference type="ARBA" id="ARBA00022692"/>
    </source>
</evidence>
<dbReference type="InterPro" id="IPR004117">
    <property type="entry name" value="7tm6_olfct_rcpt"/>
</dbReference>
<keyword evidence="2 9" id="KW-0716">Sensory transduction</keyword>
<keyword evidence="5 9" id="KW-1133">Transmembrane helix</keyword>
<feature type="transmembrane region" description="Helical" evidence="9">
    <location>
        <begin position="195"/>
        <end position="219"/>
    </location>
</feature>
<evidence type="ECO:0000256" key="6">
    <source>
        <dbReference type="ARBA" id="ARBA00023136"/>
    </source>
</evidence>
<dbReference type="PANTHER" id="PTHR21137">
    <property type="entry name" value="ODORANT RECEPTOR"/>
    <property type="match status" value="1"/>
</dbReference>
<keyword evidence="3 9" id="KW-0812">Transmembrane</keyword>
<reference evidence="10" key="2">
    <citation type="submission" date="2021-03" db="EMBL/GenBank/DDBJ databases">
        <authorList>
            <person name="Li z."/>
        </authorList>
    </citation>
    <scope>NUCLEOTIDE SEQUENCE</scope>
    <source>
        <strain evidence="10">ZC1996025</strain>
        <tissue evidence="10">Antennae and mouthparts</tissue>
    </source>
</reference>
<evidence type="ECO:0000256" key="7">
    <source>
        <dbReference type="ARBA" id="ARBA00023170"/>
    </source>
</evidence>
<evidence type="ECO:0000256" key="4">
    <source>
        <dbReference type="ARBA" id="ARBA00022725"/>
    </source>
</evidence>
<evidence type="ECO:0000256" key="5">
    <source>
        <dbReference type="ARBA" id="ARBA00022989"/>
    </source>
</evidence>
<dbReference type="Pfam" id="PF02949">
    <property type="entry name" value="7tm_6"/>
    <property type="match status" value="1"/>
</dbReference>
<feature type="transmembrane region" description="Helical" evidence="9">
    <location>
        <begin position="38"/>
        <end position="59"/>
    </location>
</feature>
<name>A0A978W723_9NEOP</name>
<dbReference type="EMBL" id="MW717314">
    <property type="protein sequence ID" value="UVB79120.1"/>
    <property type="molecule type" value="mRNA"/>
</dbReference>
<reference evidence="10" key="1">
    <citation type="journal article" date="2021" name="Zhi Wu Bao Hu">
        <title>Identification and Analysis of Chemosensory Gene of Yellow Leaf Borer.</title>
        <authorList>
            <person name="Li Z."/>
            <person name="Liu L."/>
            <person name="Yang B."/>
            <person name="Yan S."/>
            <person name="Wang G."/>
        </authorList>
    </citation>
    <scope>NUCLEOTIDE SEQUENCE</scope>
    <source>
        <strain evidence="10">ZC1996025</strain>
        <tissue evidence="10">Antennae and mouthparts</tissue>
    </source>
</reference>
<feature type="transmembrane region" description="Helical" evidence="9">
    <location>
        <begin position="137"/>
        <end position="162"/>
    </location>
</feature>
<proteinExistence type="evidence at transcript level"/>
<keyword evidence="8 9" id="KW-0807">Transducer</keyword>
<dbReference type="GO" id="GO:0004984">
    <property type="term" value="F:olfactory receptor activity"/>
    <property type="evidence" value="ECO:0007669"/>
    <property type="project" value="InterPro"/>
</dbReference>
<dbReference type="AlphaFoldDB" id="A0A978W723"/>
<evidence type="ECO:0000256" key="2">
    <source>
        <dbReference type="ARBA" id="ARBA00022606"/>
    </source>
</evidence>
<evidence type="ECO:0000256" key="1">
    <source>
        <dbReference type="ARBA" id="ARBA00004141"/>
    </source>
</evidence>
<keyword evidence="7 9" id="KW-0675">Receptor</keyword>
<evidence type="ECO:0000256" key="9">
    <source>
        <dbReference type="RuleBase" id="RU351113"/>
    </source>
</evidence>
<organism evidence="10">
    <name type="scientific">Heortia vitessoides</name>
    <dbReference type="NCBI Taxonomy" id="1557813"/>
    <lineage>
        <taxon>Eukaryota</taxon>
        <taxon>Metazoa</taxon>
        <taxon>Ecdysozoa</taxon>
        <taxon>Arthropoda</taxon>
        <taxon>Hexapoda</taxon>
        <taxon>Insecta</taxon>
        <taxon>Pterygota</taxon>
        <taxon>Neoptera</taxon>
        <taxon>Endopterygota</taxon>
        <taxon>Lepidoptera</taxon>
        <taxon>Glossata</taxon>
        <taxon>Ditrysia</taxon>
        <taxon>Pyraloidea</taxon>
        <taxon>Crambidae</taxon>
        <taxon>Heortia</taxon>
    </lineage>
</organism>
<sequence>MPGQLLFDKSLEKINFLYQLTGFNVCSNKKNRTFKQNCVFLFNFLWVNTDNVGALYWIINGILGGKPFTEVTFVAPCVSMTCLGIIKGVFFIINERKVSFLMEKLKALEEKRQEFGHIDDDEVIKPEIRFLEAVTKVLNVLNVLMVIVFDLCPLIVIAVKYFKTGQLELMLPFLDVYPFDSFDLRYWPFAYMHQIWSECIVLLQICAADYLFFTCCTYIRINFRLLQRQFEQVISSNSVSIVKPNKGELKARFDSLIGWHQEIISSANMLELVYSKSTLFNFLISSLVICLTGFNVTAINDVAYVMTFMIFLFMSLLQIYFLCYFGDLLMNSSVEVANAVYKSRWYLSDAGVGRSVALIQVRAQHPCKLTAAAFADVNLKAFMKILSTAWSYFALLQTIYGSHA</sequence>
<dbReference type="GO" id="GO:0007165">
    <property type="term" value="P:signal transduction"/>
    <property type="evidence" value="ECO:0007669"/>
    <property type="project" value="UniProtKB-KW"/>
</dbReference>
<feature type="transmembrane region" description="Helical" evidence="9">
    <location>
        <begin position="302"/>
        <end position="323"/>
    </location>
</feature>
<comment type="subcellular location">
    <subcellularLocation>
        <location evidence="9">Cell membrane</location>
        <topology evidence="9">Multi-pass membrane protein</topology>
    </subcellularLocation>
    <subcellularLocation>
        <location evidence="1">Membrane</location>
        <topology evidence="1">Multi-pass membrane protein</topology>
    </subcellularLocation>
</comment>
<dbReference type="GO" id="GO:0005549">
    <property type="term" value="F:odorant binding"/>
    <property type="evidence" value="ECO:0007669"/>
    <property type="project" value="InterPro"/>
</dbReference>